<gene>
    <name evidence="3" type="ORF">KSZ_03430</name>
</gene>
<sequence>MMQADMQEKLHTIHVDTRDQLSTVLEIVQAIPSQTLLLVLSGTAAQRGAFGRAHDFHELRAQNKKHIVLVIPEEDRLARQWAKENGFSLVFSSLEDAADHITLFQPESADKQQLGPFPPRQATTLHETKPLQQKRSSQRPMKRLLVVLSMLTLLTAAFFVFVQQQSIPSSLSQSPSAAPQIVGQAAFESSRIYNQEGTSGVSDQVHIALQHLSRPKAGNTYYAWLLGDKNVSDGRPLLLGTFLPQNGTAELTYRDPGHRNLLASYSQLLLTEESQSTPPIVPSPNNHAWRYVGSIAQTPSPSDGHHYSLLDHLRHLLAQDPTLELLGLHAGLDYWQYKNCGKLLEWTQSARDDWGQADVSFMRRQLIRTLDYIDGTAYVYQDVPAGTPLLVDPTLLRIGLIDVSPTQALEGFFPHIDDHLTSVTTSPGVTAQQRQIAANVIAAINGIIHTLQQARHDAKALLAMSDMQLHQSAAQTLLNELANLANDVYIGNATQQGSVWIHHQLEQLATFSVQQF</sequence>
<name>A0ABQ3V879_9CHLR</name>
<keyword evidence="2" id="KW-0812">Transmembrane</keyword>
<dbReference type="Proteomes" id="UP000635565">
    <property type="component" value="Unassembled WGS sequence"/>
</dbReference>
<comment type="caution">
    <text evidence="3">The sequence shown here is derived from an EMBL/GenBank/DDBJ whole genome shotgun (WGS) entry which is preliminary data.</text>
</comment>
<organism evidence="3 4">
    <name type="scientific">Dictyobacter formicarum</name>
    <dbReference type="NCBI Taxonomy" id="2778368"/>
    <lineage>
        <taxon>Bacteria</taxon>
        <taxon>Bacillati</taxon>
        <taxon>Chloroflexota</taxon>
        <taxon>Ktedonobacteria</taxon>
        <taxon>Ktedonobacterales</taxon>
        <taxon>Dictyobacteraceae</taxon>
        <taxon>Dictyobacter</taxon>
    </lineage>
</organism>
<keyword evidence="2" id="KW-1133">Transmembrane helix</keyword>
<feature type="compositionally biased region" description="Polar residues" evidence="1">
    <location>
        <begin position="121"/>
        <end position="135"/>
    </location>
</feature>
<accession>A0ABQ3V879</accession>
<feature type="transmembrane region" description="Helical" evidence="2">
    <location>
        <begin position="144"/>
        <end position="162"/>
    </location>
</feature>
<evidence type="ECO:0000256" key="2">
    <source>
        <dbReference type="SAM" id="Phobius"/>
    </source>
</evidence>
<evidence type="ECO:0000256" key="1">
    <source>
        <dbReference type="SAM" id="MobiDB-lite"/>
    </source>
</evidence>
<evidence type="ECO:0000313" key="3">
    <source>
        <dbReference type="EMBL" id="GHO82337.1"/>
    </source>
</evidence>
<dbReference type="EMBL" id="BNJJ01000001">
    <property type="protein sequence ID" value="GHO82337.1"/>
    <property type="molecule type" value="Genomic_DNA"/>
</dbReference>
<reference evidence="3 4" key="1">
    <citation type="journal article" date="2021" name="Int. J. Syst. Evol. Microbiol.">
        <title>Reticulibacter mediterranei gen. nov., sp. nov., within the new family Reticulibacteraceae fam. nov., and Ktedonospora formicarum gen. nov., sp. nov., Ktedonobacter robiniae sp. nov., Dictyobacter formicarum sp. nov. and Dictyobacter arantiisoli sp. nov., belonging to the class Ktedonobacteria.</title>
        <authorList>
            <person name="Yabe S."/>
            <person name="Zheng Y."/>
            <person name="Wang C.M."/>
            <person name="Sakai Y."/>
            <person name="Abe K."/>
            <person name="Yokota A."/>
            <person name="Donadio S."/>
            <person name="Cavaletti L."/>
            <person name="Monciardini P."/>
        </authorList>
    </citation>
    <scope>NUCLEOTIDE SEQUENCE [LARGE SCALE GENOMIC DNA]</scope>
    <source>
        <strain evidence="3 4">SOSP1-9</strain>
    </source>
</reference>
<keyword evidence="4" id="KW-1185">Reference proteome</keyword>
<feature type="region of interest" description="Disordered" evidence="1">
    <location>
        <begin position="108"/>
        <end position="137"/>
    </location>
</feature>
<proteinExistence type="predicted"/>
<dbReference type="RefSeq" id="WP_201360028.1">
    <property type="nucleotide sequence ID" value="NZ_BNJJ01000001.1"/>
</dbReference>
<keyword evidence="2" id="KW-0472">Membrane</keyword>
<evidence type="ECO:0000313" key="4">
    <source>
        <dbReference type="Proteomes" id="UP000635565"/>
    </source>
</evidence>
<protein>
    <submittedName>
        <fullName evidence="3">Uncharacterized protein</fullName>
    </submittedName>
</protein>